<dbReference type="EMBL" id="JAIZAY010000007">
    <property type="protein sequence ID" value="KAJ8039356.1"/>
    <property type="molecule type" value="Genomic_DNA"/>
</dbReference>
<organism evidence="1 2">
    <name type="scientific">Holothuria leucospilota</name>
    <name type="common">Black long sea cucumber</name>
    <name type="synonym">Mertensiothuria leucospilota</name>
    <dbReference type="NCBI Taxonomy" id="206669"/>
    <lineage>
        <taxon>Eukaryota</taxon>
        <taxon>Metazoa</taxon>
        <taxon>Echinodermata</taxon>
        <taxon>Eleutherozoa</taxon>
        <taxon>Echinozoa</taxon>
        <taxon>Holothuroidea</taxon>
        <taxon>Aspidochirotacea</taxon>
        <taxon>Aspidochirotida</taxon>
        <taxon>Holothuriidae</taxon>
        <taxon>Holothuria</taxon>
    </lineage>
</organism>
<keyword evidence="2" id="KW-1185">Reference proteome</keyword>
<comment type="caution">
    <text evidence="1">The sequence shown here is derived from an EMBL/GenBank/DDBJ whole genome shotgun (WGS) entry which is preliminary data.</text>
</comment>
<evidence type="ECO:0000313" key="1">
    <source>
        <dbReference type="EMBL" id="KAJ8039356.1"/>
    </source>
</evidence>
<name>A0A9Q1C633_HOLLE</name>
<dbReference type="AlphaFoldDB" id="A0A9Q1C633"/>
<sequence>MEAENWDIIIDCLFESEDEANFKAIHSELCPFTKEFSVNIKNMDQHYHRMAVTKFCKYLTKNKIPLSSLTFWKSCKLEDFSQLQIHSVNFLAFIEIDFKDESDFTFFVQRACRLNVLKSVQFVKCQCPEKVSKPANRDILTNLRTTSSRTPEILRAETVPEGQEDTGVKWYQLILCKGCWILPK</sequence>
<reference evidence="1" key="1">
    <citation type="submission" date="2021-10" db="EMBL/GenBank/DDBJ databases">
        <title>Tropical sea cucumber genome reveals ecological adaptation and Cuvierian tubules defense mechanism.</title>
        <authorList>
            <person name="Chen T."/>
        </authorList>
    </citation>
    <scope>NUCLEOTIDE SEQUENCE</scope>
    <source>
        <strain evidence="1">Nanhai2018</strain>
        <tissue evidence="1">Muscle</tissue>
    </source>
</reference>
<evidence type="ECO:0000313" key="2">
    <source>
        <dbReference type="Proteomes" id="UP001152320"/>
    </source>
</evidence>
<dbReference type="Proteomes" id="UP001152320">
    <property type="component" value="Chromosome 7"/>
</dbReference>
<protein>
    <submittedName>
        <fullName evidence="1">Uncharacterized protein</fullName>
    </submittedName>
</protein>
<proteinExistence type="predicted"/>
<accession>A0A9Q1C633</accession>
<gene>
    <name evidence="1" type="ORF">HOLleu_17043</name>
</gene>